<accession>A0ABQ5AHW3</accession>
<reference evidence="1" key="1">
    <citation type="journal article" date="2022" name="Int. J. Mol. Sci.">
        <title>Draft Genome of Tanacetum Coccineum: Genomic Comparison of Closely Related Tanacetum-Family Plants.</title>
        <authorList>
            <person name="Yamashiro T."/>
            <person name="Shiraishi A."/>
            <person name="Nakayama K."/>
            <person name="Satake H."/>
        </authorList>
    </citation>
    <scope>NUCLEOTIDE SEQUENCE</scope>
</reference>
<dbReference type="PANTHER" id="PTHR47150:SF5">
    <property type="entry name" value="OS07G0546750 PROTEIN"/>
    <property type="match status" value="1"/>
</dbReference>
<organism evidence="1 2">
    <name type="scientific">Tanacetum coccineum</name>
    <dbReference type="NCBI Taxonomy" id="301880"/>
    <lineage>
        <taxon>Eukaryota</taxon>
        <taxon>Viridiplantae</taxon>
        <taxon>Streptophyta</taxon>
        <taxon>Embryophyta</taxon>
        <taxon>Tracheophyta</taxon>
        <taxon>Spermatophyta</taxon>
        <taxon>Magnoliopsida</taxon>
        <taxon>eudicotyledons</taxon>
        <taxon>Gunneridae</taxon>
        <taxon>Pentapetalae</taxon>
        <taxon>asterids</taxon>
        <taxon>campanulids</taxon>
        <taxon>Asterales</taxon>
        <taxon>Asteraceae</taxon>
        <taxon>Asteroideae</taxon>
        <taxon>Anthemideae</taxon>
        <taxon>Anthemidinae</taxon>
        <taxon>Tanacetum</taxon>
    </lineage>
</organism>
<comment type="caution">
    <text evidence="1">The sequence shown here is derived from an EMBL/GenBank/DDBJ whole genome shotgun (WGS) entry which is preliminary data.</text>
</comment>
<dbReference type="PANTHER" id="PTHR47150">
    <property type="entry name" value="OS12G0169200 PROTEIN"/>
    <property type="match status" value="1"/>
</dbReference>
<reference evidence="1" key="2">
    <citation type="submission" date="2022-01" db="EMBL/GenBank/DDBJ databases">
        <authorList>
            <person name="Yamashiro T."/>
            <person name="Shiraishi A."/>
            <person name="Satake H."/>
            <person name="Nakayama K."/>
        </authorList>
    </citation>
    <scope>NUCLEOTIDE SEQUENCE</scope>
</reference>
<protein>
    <submittedName>
        <fullName evidence="1">Uncharacterized protein</fullName>
    </submittedName>
</protein>
<evidence type="ECO:0000313" key="2">
    <source>
        <dbReference type="Proteomes" id="UP001151760"/>
    </source>
</evidence>
<dbReference type="Proteomes" id="UP001151760">
    <property type="component" value="Unassembled WGS sequence"/>
</dbReference>
<sequence length="116" mass="13573">MDPNAPNNTNPVDHYDIYFQNDAEQYIRGYEAYEQFLAMSNQEARGSGSAPKRTRTYIPREREESKQRLIDDYFGDDDTPSNTPEENFRRMYRTSSTLFAKIVNDITNYDVEHLSG</sequence>
<dbReference type="EMBL" id="BQNB010012219">
    <property type="protein sequence ID" value="GJT00738.1"/>
    <property type="molecule type" value="Genomic_DNA"/>
</dbReference>
<feature type="non-terminal residue" evidence="1">
    <location>
        <position position="116"/>
    </location>
</feature>
<name>A0ABQ5AHW3_9ASTR</name>
<gene>
    <name evidence="1" type="ORF">Tco_0821907</name>
</gene>
<keyword evidence="2" id="KW-1185">Reference proteome</keyword>
<evidence type="ECO:0000313" key="1">
    <source>
        <dbReference type="EMBL" id="GJT00738.1"/>
    </source>
</evidence>
<proteinExistence type="predicted"/>